<feature type="chain" id="PRO_5046631210" evidence="1">
    <location>
        <begin position="21"/>
        <end position="126"/>
    </location>
</feature>
<reference evidence="2 3" key="1">
    <citation type="submission" date="2024-04" db="EMBL/GenBank/DDBJ databases">
        <title>Novel species of the genus Ideonella isolated from streams.</title>
        <authorList>
            <person name="Lu H."/>
        </authorList>
    </citation>
    <scope>NUCLEOTIDE SEQUENCE [LARGE SCALE GENOMIC DNA]</scope>
    <source>
        <strain evidence="2 3">BYS139W</strain>
    </source>
</reference>
<comment type="caution">
    <text evidence="2">The sequence shown here is derived from an EMBL/GenBank/DDBJ whole genome shotgun (WGS) entry which is preliminary data.</text>
</comment>
<name>A0ABU9BF12_9BURK</name>
<evidence type="ECO:0000256" key="1">
    <source>
        <dbReference type="SAM" id="SignalP"/>
    </source>
</evidence>
<sequence length="126" mass="13843">MRAWALPCSALGLAAGALLALAGARARRVDGTLEIGLRARQHEVPRWARACPFGAITLGHVIVGQSHEMLARLRAHEQVHVRQYERWGALFLLAYPLASLWAGLHGGDPYRDNVFEREAVRGEGRG</sequence>
<keyword evidence="3" id="KW-1185">Reference proteome</keyword>
<evidence type="ECO:0000313" key="3">
    <source>
        <dbReference type="Proteomes" id="UP001368500"/>
    </source>
</evidence>
<feature type="signal peptide" evidence="1">
    <location>
        <begin position="1"/>
        <end position="20"/>
    </location>
</feature>
<keyword evidence="1" id="KW-0732">Signal</keyword>
<organism evidence="2 3">
    <name type="scientific">Pseudaquabacterium rugosum</name>
    <dbReference type="NCBI Taxonomy" id="2984194"/>
    <lineage>
        <taxon>Bacteria</taxon>
        <taxon>Pseudomonadati</taxon>
        <taxon>Pseudomonadota</taxon>
        <taxon>Betaproteobacteria</taxon>
        <taxon>Burkholderiales</taxon>
        <taxon>Sphaerotilaceae</taxon>
        <taxon>Pseudaquabacterium</taxon>
    </lineage>
</organism>
<dbReference type="Proteomes" id="UP001368500">
    <property type="component" value="Unassembled WGS sequence"/>
</dbReference>
<accession>A0ABU9BF12</accession>
<gene>
    <name evidence="2" type="ORF">AACH11_17120</name>
</gene>
<protein>
    <submittedName>
        <fullName evidence="2">Signal peptide prediction</fullName>
    </submittedName>
</protein>
<dbReference type="RefSeq" id="WP_341375473.1">
    <property type="nucleotide sequence ID" value="NZ_JBBUTF010000016.1"/>
</dbReference>
<evidence type="ECO:0000313" key="2">
    <source>
        <dbReference type="EMBL" id="MEK8027689.1"/>
    </source>
</evidence>
<proteinExistence type="predicted"/>
<dbReference type="EMBL" id="JBBUTF010000016">
    <property type="protein sequence ID" value="MEK8027689.1"/>
    <property type="molecule type" value="Genomic_DNA"/>
</dbReference>